<dbReference type="OrthoDB" id="194358at2759"/>
<keyword evidence="4" id="KW-1185">Reference proteome</keyword>
<gene>
    <name evidence="3" type="ORF">BU16DRAFT_469866</name>
</gene>
<evidence type="ECO:0000256" key="1">
    <source>
        <dbReference type="SAM" id="SignalP"/>
    </source>
</evidence>
<evidence type="ECO:0000313" key="3">
    <source>
        <dbReference type="EMBL" id="KAF2491223.1"/>
    </source>
</evidence>
<reference evidence="3" key="1">
    <citation type="journal article" date="2020" name="Stud. Mycol.">
        <title>101 Dothideomycetes genomes: a test case for predicting lifestyles and emergence of pathogens.</title>
        <authorList>
            <person name="Haridas S."/>
            <person name="Albert R."/>
            <person name="Binder M."/>
            <person name="Bloem J."/>
            <person name="Labutti K."/>
            <person name="Salamov A."/>
            <person name="Andreopoulos B."/>
            <person name="Baker S."/>
            <person name="Barry K."/>
            <person name="Bills G."/>
            <person name="Bluhm B."/>
            <person name="Cannon C."/>
            <person name="Castanera R."/>
            <person name="Culley D."/>
            <person name="Daum C."/>
            <person name="Ezra D."/>
            <person name="Gonzalez J."/>
            <person name="Henrissat B."/>
            <person name="Kuo A."/>
            <person name="Liang C."/>
            <person name="Lipzen A."/>
            <person name="Lutzoni F."/>
            <person name="Magnuson J."/>
            <person name="Mondo S."/>
            <person name="Nolan M."/>
            <person name="Ohm R."/>
            <person name="Pangilinan J."/>
            <person name="Park H.-J."/>
            <person name="Ramirez L."/>
            <person name="Alfaro M."/>
            <person name="Sun H."/>
            <person name="Tritt A."/>
            <person name="Yoshinaga Y."/>
            <person name="Zwiers L.-H."/>
            <person name="Turgeon B."/>
            <person name="Goodwin S."/>
            <person name="Spatafora J."/>
            <person name="Crous P."/>
            <person name="Grigoriev I."/>
        </authorList>
    </citation>
    <scope>NUCLEOTIDE SEQUENCE</scope>
    <source>
        <strain evidence="3">CBS 269.34</strain>
    </source>
</reference>
<name>A0A6A6QHU2_9PEZI</name>
<dbReference type="Proteomes" id="UP000799750">
    <property type="component" value="Unassembled WGS sequence"/>
</dbReference>
<dbReference type="Pfam" id="PF06985">
    <property type="entry name" value="HET"/>
    <property type="match status" value="1"/>
</dbReference>
<dbReference type="InterPro" id="IPR010730">
    <property type="entry name" value="HET"/>
</dbReference>
<feature type="non-terminal residue" evidence="3">
    <location>
        <position position="481"/>
    </location>
</feature>
<dbReference type="AlphaFoldDB" id="A0A6A6QHU2"/>
<protein>
    <submittedName>
        <fullName evidence="3">HET-domain-containing protein</fullName>
    </submittedName>
</protein>
<proteinExistence type="predicted"/>
<dbReference type="EMBL" id="MU004196">
    <property type="protein sequence ID" value="KAF2491223.1"/>
    <property type="molecule type" value="Genomic_DNA"/>
</dbReference>
<feature type="domain" description="Heterokaryon incompatibility" evidence="2">
    <location>
        <begin position="76"/>
        <end position="213"/>
    </location>
</feature>
<feature type="signal peptide" evidence="1">
    <location>
        <begin position="1"/>
        <end position="18"/>
    </location>
</feature>
<feature type="chain" id="PRO_5025533116" evidence="1">
    <location>
        <begin position="19"/>
        <end position="481"/>
    </location>
</feature>
<dbReference type="PANTHER" id="PTHR24148">
    <property type="entry name" value="ANKYRIN REPEAT DOMAIN-CONTAINING PROTEIN 39 HOMOLOG-RELATED"/>
    <property type="match status" value="1"/>
</dbReference>
<evidence type="ECO:0000259" key="2">
    <source>
        <dbReference type="Pfam" id="PF06985"/>
    </source>
</evidence>
<dbReference type="InterPro" id="IPR052895">
    <property type="entry name" value="HetReg/Transcr_Mod"/>
</dbReference>
<keyword evidence="1" id="KW-0732">Signal</keyword>
<sequence length="481" mass="53896">MDFLWALLSLCIFLASSAVLRRALEKRILYRYSPLRPEPSSIRLLRLLPHADETAVIQCELFDYSLQSSSQRTHQYEALSYVWGSPEGKLPIMIGGCAFDVTVNLHAALLRMRNHAMERVLWVDAICIDQDNLKEKEDQIQFMAEIFGQARQVVVWLGEAAEDSDLALEQIRSGDSLDDDGGSVDPLNDDPMQQAILALLERPWFRRIWILQEVAAARHILVMCGAAEIDGHGFCLGVDLLEGIFGTRADLHSLIRSVTYLMKGAIFRPVMSKASSTSRAICPLGELMDMYHSHEATKRHDKVYALLGMSSDDHSKANLSPNYGVPWEDLLQRLVKFLLPGTISVETWGDQGIASIRIKGCMLGYVSSTERSVISDGRRSVEVVCKNISGELGDIKVSKANWNLKLSATPVQKGDLICLLQGASKPTIIRVCKDCFTIIIMITVSPPEIIQSKWNEFDANWPKNLESKKLSACDFLLVWDW</sequence>
<evidence type="ECO:0000313" key="4">
    <source>
        <dbReference type="Proteomes" id="UP000799750"/>
    </source>
</evidence>
<organism evidence="3 4">
    <name type="scientific">Lophium mytilinum</name>
    <dbReference type="NCBI Taxonomy" id="390894"/>
    <lineage>
        <taxon>Eukaryota</taxon>
        <taxon>Fungi</taxon>
        <taxon>Dikarya</taxon>
        <taxon>Ascomycota</taxon>
        <taxon>Pezizomycotina</taxon>
        <taxon>Dothideomycetes</taxon>
        <taxon>Pleosporomycetidae</taxon>
        <taxon>Mytilinidiales</taxon>
        <taxon>Mytilinidiaceae</taxon>
        <taxon>Lophium</taxon>
    </lineage>
</organism>
<dbReference type="PANTHER" id="PTHR24148:SF78">
    <property type="entry name" value="HETEROKARYON INCOMPATIBILITY DOMAIN-CONTAINING PROTEIN"/>
    <property type="match status" value="1"/>
</dbReference>
<accession>A0A6A6QHU2</accession>